<protein>
    <submittedName>
        <fullName evidence="1">Uncharacterized protein</fullName>
    </submittedName>
</protein>
<dbReference type="EMBL" id="BGZK01000467">
    <property type="protein sequence ID" value="GBP45264.1"/>
    <property type="molecule type" value="Genomic_DNA"/>
</dbReference>
<dbReference type="AlphaFoldDB" id="A0A4C1W512"/>
<evidence type="ECO:0000313" key="2">
    <source>
        <dbReference type="Proteomes" id="UP000299102"/>
    </source>
</evidence>
<sequence length="379" mass="42117">MDICNPKEATDALPVFWVGIGYLMEREWGNRRSSAPSKLSLYGRNARAETVTSRLYSMRVWFRRRAGPFPRCGPADHTAALPHQIFTNPHTFIIIKNIGHALAGVPPPERYSARASLFLALDSEFLPAVLSISSAQRALGRPLPLVPLAPDRLSTRAVHVSSLYLATCPAHVHFLASEKHPSTVCQMKKRGPRRSVVLQVDGPFVVARGACVEIWFQQGRSARGPSPRNAAGPLRARGEMVHASTMHIKTPTDDISPERVVRKALCGRHRRAPCLYGRRPSTAYLYDLATSYQGGQADPKLSRAPDEKVLMPIRRPLVIIKLHRTRPGKTRGCRRRVTCPMGDSLRDRLAIGVTRYRHGSVLCYLPDAKAAGWTRGTMF</sequence>
<gene>
    <name evidence="1" type="ORF">EVAR_29012_1</name>
</gene>
<name>A0A4C1W512_EUMVA</name>
<reference evidence="1 2" key="1">
    <citation type="journal article" date="2019" name="Commun. Biol.">
        <title>The bagworm genome reveals a unique fibroin gene that provides high tensile strength.</title>
        <authorList>
            <person name="Kono N."/>
            <person name="Nakamura H."/>
            <person name="Ohtoshi R."/>
            <person name="Tomita M."/>
            <person name="Numata K."/>
            <person name="Arakawa K."/>
        </authorList>
    </citation>
    <scope>NUCLEOTIDE SEQUENCE [LARGE SCALE GENOMIC DNA]</scope>
</reference>
<comment type="caution">
    <text evidence="1">The sequence shown here is derived from an EMBL/GenBank/DDBJ whole genome shotgun (WGS) entry which is preliminary data.</text>
</comment>
<organism evidence="1 2">
    <name type="scientific">Eumeta variegata</name>
    <name type="common">Bagworm moth</name>
    <name type="synonym">Eumeta japonica</name>
    <dbReference type="NCBI Taxonomy" id="151549"/>
    <lineage>
        <taxon>Eukaryota</taxon>
        <taxon>Metazoa</taxon>
        <taxon>Ecdysozoa</taxon>
        <taxon>Arthropoda</taxon>
        <taxon>Hexapoda</taxon>
        <taxon>Insecta</taxon>
        <taxon>Pterygota</taxon>
        <taxon>Neoptera</taxon>
        <taxon>Endopterygota</taxon>
        <taxon>Lepidoptera</taxon>
        <taxon>Glossata</taxon>
        <taxon>Ditrysia</taxon>
        <taxon>Tineoidea</taxon>
        <taxon>Psychidae</taxon>
        <taxon>Oiketicinae</taxon>
        <taxon>Eumeta</taxon>
    </lineage>
</organism>
<proteinExistence type="predicted"/>
<accession>A0A4C1W512</accession>
<keyword evidence="2" id="KW-1185">Reference proteome</keyword>
<evidence type="ECO:0000313" key="1">
    <source>
        <dbReference type="EMBL" id="GBP45264.1"/>
    </source>
</evidence>
<dbReference type="Proteomes" id="UP000299102">
    <property type="component" value="Unassembled WGS sequence"/>
</dbReference>